<sequence>MQYKLFLLLIVAPLLCNTFPTQPDDICLRQKDFGSCHVTGTTKYYYDHRQKRCVSYRDRCGKSDNSFNTYDECYEQCSHLMHTH</sequence>
<feature type="domain" description="BPTI/Kunitz inhibitor" evidence="2">
    <location>
        <begin position="27"/>
        <end position="77"/>
    </location>
</feature>
<evidence type="ECO:0000256" key="1">
    <source>
        <dbReference type="SAM" id="SignalP"/>
    </source>
</evidence>
<dbReference type="CTD" id="20326042"/>
<dbReference type="SMART" id="SM00131">
    <property type="entry name" value="KU"/>
    <property type="match status" value="1"/>
</dbReference>
<dbReference type="InterPro" id="IPR002223">
    <property type="entry name" value="Kunitz_BPTI"/>
</dbReference>
<dbReference type="OrthoDB" id="5852179at2759"/>
<name>A0A074Z7U5_OPIVI</name>
<feature type="signal peptide" evidence="1">
    <location>
        <begin position="1"/>
        <end position="23"/>
    </location>
</feature>
<dbReference type="PROSITE" id="PS50279">
    <property type="entry name" value="BPTI_KUNITZ_2"/>
    <property type="match status" value="1"/>
</dbReference>
<accession>A0A074Z7U5</accession>
<evidence type="ECO:0000259" key="2">
    <source>
        <dbReference type="PROSITE" id="PS50279"/>
    </source>
</evidence>
<organism evidence="3 4">
    <name type="scientific">Opisthorchis viverrini</name>
    <name type="common">Southeast Asian liver fluke</name>
    <dbReference type="NCBI Taxonomy" id="6198"/>
    <lineage>
        <taxon>Eukaryota</taxon>
        <taxon>Metazoa</taxon>
        <taxon>Spiralia</taxon>
        <taxon>Lophotrochozoa</taxon>
        <taxon>Platyhelminthes</taxon>
        <taxon>Trematoda</taxon>
        <taxon>Digenea</taxon>
        <taxon>Opisthorchiida</taxon>
        <taxon>Opisthorchiata</taxon>
        <taxon>Opisthorchiidae</taxon>
        <taxon>Opisthorchis</taxon>
    </lineage>
</organism>
<evidence type="ECO:0000313" key="3">
    <source>
        <dbReference type="EMBL" id="KER19310.1"/>
    </source>
</evidence>
<feature type="chain" id="PRO_5001703999" description="BPTI/Kunitz inhibitor domain-containing protein" evidence="1">
    <location>
        <begin position="24"/>
        <end position="84"/>
    </location>
</feature>
<reference evidence="3 4" key="1">
    <citation type="submission" date="2013-11" db="EMBL/GenBank/DDBJ databases">
        <title>Opisthorchis viverrini - life in the bile duct.</title>
        <authorList>
            <person name="Young N.D."/>
            <person name="Nagarajan N."/>
            <person name="Lin S.J."/>
            <person name="Korhonen P.K."/>
            <person name="Jex A.R."/>
            <person name="Hall R.S."/>
            <person name="Safavi-Hemami H."/>
            <person name="Kaewkong W."/>
            <person name="Bertrand D."/>
            <person name="Gao S."/>
            <person name="Seet Q."/>
            <person name="Wongkham S."/>
            <person name="Teh B.T."/>
            <person name="Wongkham C."/>
            <person name="Intapan P.M."/>
            <person name="Maleewong W."/>
            <person name="Yang X."/>
            <person name="Hu M."/>
            <person name="Wang Z."/>
            <person name="Hofmann A."/>
            <person name="Sternberg P.W."/>
            <person name="Tan P."/>
            <person name="Wang J."/>
            <person name="Gasser R.B."/>
        </authorList>
    </citation>
    <scope>NUCLEOTIDE SEQUENCE [LARGE SCALE GENOMIC DNA]</scope>
</reference>
<dbReference type="EMBL" id="KL597248">
    <property type="protein sequence ID" value="KER19310.1"/>
    <property type="molecule type" value="Genomic_DNA"/>
</dbReference>
<dbReference type="RefSeq" id="XP_009176941.1">
    <property type="nucleotide sequence ID" value="XM_009178677.1"/>
</dbReference>
<proteinExistence type="predicted"/>
<evidence type="ECO:0000313" key="4">
    <source>
        <dbReference type="Proteomes" id="UP000054324"/>
    </source>
</evidence>
<dbReference type="KEGG" id="ovi:T265_11874"/>
<dbReference type="InterPro" id="IPR036880">
    <property type="entry name" value="Kunitz_BPTI_sf"/>
</dbReference>
<protein>
    <recommendedName>
        <fullName evidence="2">BPTI/Kunitz inhibitor domain-containing protein</fullName>
    </recommendedName>
</protein>
<dbReference type="GeneID" id="20326042"/>
<dbReference type="Proteomes" id="UP000054324">
    <property type="component" value="Unassembled WGS sequence"/>
</dbReference>
<dbReference type="AlphaFoldDB" id="A0A074Z7U5"/>
<dbReference type="SUPFAM" id="SSF57362">
    <property type="entry name" value="BPTI-like"/>
    <property type="match status" value="1"/>
</dbReference>
<dbReference type="Pfam" id="PF00014">
    <property type="entry name" value="Kunitz_BPTI"/>
    <property type="match status" value="1"/>
</dbReference>
<keyword evidence="4" id="KW-1185">Reference proteome</keyword>
<dbReference type="GO" id="GO:0004867">
    <property type="term" value="F:serine-type endopeptidase inhibitor activity"/>
    <property type="evidence" value="ECO:0007669"/>
    <property type="project" value="InterPro"/>
</dbReference>
<keyword evidence="1" id="KW-0732">Signal</keyword>
<dbReference type="Gene3D" id="4.10.410.10">
    <property type="entry name" value="Pancreatic trypsin inhibitor Kunitz domain"/>
    <property type="match status" value="1"/>
</dbReference>
<gene>
    <name evidence="3" type="ORF">T265_11874</name>
</gene>